<evidence type="ECO:0000313" key="3">
    <source>
        <dbReference type="Proteomes" id="UP001569414"/>
    </source>
</evidence>
<keyword evidence="3" id="KW-1185">Reference proteome</keyword>
<feature type="signal peptide" evidence="1">
    <location>
        <begin position="1"/>
        <end position="19"/>
    </location>
</feature>
<evidence type="ECO:0000313" key="2">
    <source>
        <dbReference type="EMBL" id="MFA0791591.1"/>
    </source>
</evidence>
<dbReference type="Proteomes" id="UP001569414">
    <property type="component" value="Unassembled WGS sequence"/>
</dbReference>
<keyword evidence="1" id="KW-0732">Signal</keyword>
<dbReference type="RefSeq" id="WP_371844065.1">
    <property type="nucleotide sequence ID" value="NZ_JBGMEL010000013.1"/>
</dbReference>
<feature type="chain" id="PRO_5045847618" description="Lipoprotein" evidence="1">
    <location>
        <begin position="20"/>
        <end position="86"/>
    </location>
</feature>
<accession>A0ABV4NRM8</accession>
<organism evidence="2 3">
    <name type="scientific">Microbulbifer echini</name>
    <dbReference type="NCBI Taxonomy" id="1529067"/>
    <lineage>
        <taxon>Bacteria</taxon>
        <taxon>Pseudomonadati</taxon>
        <taxon>Pseudomonadota</taxon>
        <taxon>Gammaproteobacteria</taxon>
        <taxon>Cellvibrionales</taxon>
        <taxon>Microbulbiferaceae</taxon>
        <taxon>Microbulbifer</taxon>
    </lineage>
</organism>
<comment type="caution">
    <text evidence="2">The sequence shown here is derived from an EMBL/GenBank/DDBJ whole genome shotgun (WGS) entry which is preliminary data.</text>
</comment>
<proteinExistence type="predicted"/>
<reference evidence="2 3" key="1">
    <citation type="submission" date="2024-08" db="EMBL/GenBank/DDBJ databases">
        <authorList>
            <person name="Ishaq N."/>
        </authorList>
    </citation>
    <scope>NUCLEOTIDE SEQUENCE [LARGE SCALE GENOMIC DNA]</scope>
    <source>
        <strain evidence="2 3">JCM 30400</strain>
    </source>
</reference>
<evidence type="ECO:0008006" key="4">
    <source>
        <dbReference type="Google" id="ProtNLM"/>
    </source>
</evidence>
<gene>
    <name evidence="2" type="ORF">ACCI51_13615</name>
</gene>
<dbReference type="PROSITE" id="PS51257">
    <property type="entry name" value="PROKAR_LIPOPROTEIN"/>
    <property type="match status" value="1"/>
</dbReference>
<evidence type="ECO:0000256" key="1">
    <source>
        <dbReference type="SAM" id="SignalP"/>
    </source>
</evidence>
<sequence length="86" mass="9246">MKYKLAGLTIAAIVLSGCASLMEETVMKRAPFDLNCDTKSMTIHQLDRRTYGASGCDRRATYILQGPCAGPGSLCTAIMNTVAENQ</sequence>
<dbReference type="EMBL" id="JBGMEL010000013">
    <property type="protein sequence ID" value="MFA0791591.1"/>
    <property type="molecule type" value="Genomic_DNA"/>
</dbReference>
<name>A0ABV4NRM8_9GAMM</name>
<protein>
    <recommendedName>
        <fullName evidence="4">Lipoprotein</fullName>
    </recommendedName>
</protein>